<reference evidence="1" key="1">
    <citation type="submission" date="2014-11" db="EMBL/GenBank/DDBJ databases">
        <authorList>
            <person name="Amaro Gonzalez C."/>
        </authorList>
    </citation>
    <scope>NUCLEOTIDE SEQUENCE</scope>
</reference>
<dbReference type="EMBL" id="GBXM01008814">
    <property type="protein sequence ID" value="JAH99763.1"/>
    <property type="molecule type" value="Transcribed_RNA"/>
</dbReference>
<evidence type="ECO:0000313" key="1">
    <source>
        <dbReference type="EMBL" id="JAH99763.1"/>
    </source>
</evidence>
<organism evidence="1">
    <name type="scientific">Anguilla anguilla</name>
    <name type="common">European freshwater eel</name>
    <name type="synonym">Muraena anguilla</name>
    <dbReference type="NCBI Taxonomy" id="7936"/>
    <lineage>
        <taxon>Eukaryota</taxon>
        <taxon>Metazoa</taxon>
        <taxon>Chordata</taxon>
        <taxon>Craniata</taxon>
        <taxon>Vertebrata</taxon>
        <taxon>Euteleostomi</taxon>
        <taxon>Actinopterygii</taxon>
        <taxon>Neopterygii</taxon>
        <taxon>Teleostei</taxon>
        <taxon>Anguilliformes</taxon>
        <taxon>Anguillidae</taxon>
        <taxon>Anguilla</taxon>
    </lineage>
</organism>
<dbReference type="AlphaFoldDB" id="A0A0E9XDL3"/>
<sequence length="94" mass="10391">MPLVYSGDLRKETFSRLCGCCSWIGWQFQAGRYTCELLTEFIVEGLSGLSIAGVKDDHHLLQMLGFLAAEAEYLAQEHGGHKVLRETQVSTANG</sequence>
<name>A0A0E9XDL3_ANGAN</name>
<accession>A0A0E9XDL3</accession>
<proteinExistence type="predicted"/>
<reference evidence="1" key="2">
    <citation type="journal article" date="2015" name="Fish Shellfish Immunol.">
        <title>Early steps in the European eel (Anguilla anguilla)-Vibrio vulnificus interaction in the gills: Role of the RtxA13 toxin.</title>
        <authorList>
            <person name="Callol A."/>
            <person name="Pajuelo D."/>
            <person name="Ebbesson L."/>
            <person name="Teles M."/>
            <person name="MacKenzie S."/>
            <person name="Amaro C."/>
        </authorList>
    </citation>
    <scope>NUCLEOTIDE SEQUENCE</scope>
</reference>
<protein>
    <submittedName>
        <fullName evidence="1">Uncharacterized protein</fullName>
    </submittedName>
</protein>